<sequence>MVGLGAAVDEAEVARRREGDVLARDGVGGENVAAESLGMLRGGNGSAWTGWVSAFRRGVSLEECLKRGFALETGEVEDGVEDPAPGV</sequence>
<accession>A0A0C3L6X7</accession>
<protein>
    <submittedName>
        <fullName evidence="1">Uncharacterized protein</fullName>
    </submittedName>
</protein>
<dbReference type="Proteomes" id="UP000054248">
    <property type="component" value="Unassembled WGS sequence"/>
</dbReference>
<reference evidence="2" key="2">
    <citation type="submission" date="2015-01" db="EMBL/GenBank/DDBJ databases">
        <title>Evolutionary Origins and Diversification of the Mycorrhizal Mutualists.</title>
        <authorList>
            <consortium name="DOE Joint Genome Institute"/>
            <consortium name="Mycorrhizal Genomics Consortium"/>
            <person name="Kohler A."/>
            <person name="Kuo A."/>
            <person name="Nagy L.G."/>
            <person name="Floudas D."/>
            <person name="Copeland A."/>
            <person name="Barry K.W."/>
            <person name="Cichocki N."/>
            <person name="Veneault-Fourrey C."/>
            <person name="LaButti K."/>
            <person name="Lindquist E.A."/>
            <person name="Lipzen A."/>
            <person name="Lundell T."/>
            <person name="Morin E."/>
            <person name="Murat C."/>
            <person name="Riley R."/>
            <person name="Ohm R."/>
            <person name="Sun H."/>
            <person name="Tunlid A."/>
            <person name="Henrissat B."/>
            <person name="Grigoriev I.V."/>
            <person name="Hibbett D.S."/>
            <person name="Martin F."/>
        </authorList>
    </citation>
    <scope>NUCLEOTIDE SEQUENCE [LARGE SCALE GENOMIC DNA]</scope>
    <source>
        <strain evidence="2">MUT 4182</strain>
    </source>
</reference>
<dbReference type="EMBL" id="KN822981">
    <property type="protein sequence ID" value="KIO29613.1"/>
    <property type="molecule type" value="Genomic_DNA"/>
</dbReference>
<organism evidence="1 2">
    <name type="scientific">Tulasnella calospora MUT 4182</name>
    <dbReference type="NCBI Taxonomy" id="1051891"/>
    <lineage>
        <taxon>Eukaryota</taxon>
        <taxon>Fungi</taxon>
        <taxon>Dikarya</taxon>
        <taxon>Basidiomycota</taxon>
        <taxon>Agaricomycotina</taxon>
        <taxon>Agaricomycetes</taxon>
        <taxon>Cantharellales</taxon>
        <taxon>Tulasnellaceae</taxon>
        <taxon>Tulasnella</taxon>
    </lineage>
</organism>
<evidence type="ECO:0000313" key="2">
    <source>
        <dbReference type="Proteomes" id="UP000054248"/>
    </source>
</evidence>
<name>A0A0C3L6X7_9AGAM</name>
<reference evidence="1 2" key="1">
    <citation type="submission" date="2014-04" db="EMBL/GenBank/DDBJ databases">
        <authorList>
            <consortium name="DOE Joint Genome Institute"/>
            <person name="Kuo A."/>
            <person name="Girlanda M."/>
            <person name="Perotto S."/>
            <person name="Kohler A."/>
            <person name="Nagy L.G."/>
            <person name="Floudas D."/>
            <person name="Copeland A."/>
            <person name="Barry K.W."/>
            <person name="Cichocki N."/>
            <person name="Veneault-Fourrey C."/>
            <person name="LaButti K."/>
            <person name="Lindquist E.A."/>
            <person name="Lipzen A."/>
            <person name="Lundell T."/>
            <person name="Morin E."/>
            <person name="Murat C."/>
            <person name="Sun H."/>
            <person name="Tunlid A."/>
            <person name="Henrissat B."/>
            <person name="Grigoriev I.V."/>
            <person name="Hibbett D.S."/>
            <person name="Martin F."/>
            <person name="Nordberg H.P."/>
            <person name="Cantor M.N."/>
            <person name="Hua S.X."/>
        </authorList>
    </citation>
    <scope>NUCLEOTIDE SEQUENCE [LARGE SCALE GENOMIC DNA]</scope>
    <source>
        <strain evidence="1 2">MUT 4182</strain>
    </source>
</reference>
<keyword evidence="2" id="KW-1185">Reference proteome</keyword>
<dbReference type="AlphaFoldDB" id="A0A0C3L6X7"/>
<dbReference type="HOGENOM" id="CLU_2484985_0_0_1"/>
<gene>
    <name evidence="1" type="ORF">M407DRAFT_21346</name>
</gene>
<evidence type="ECO:0000313" key="1">
    <source>
        <dbReference type="EMBL" id="KIO29613.1"/>
    </source>
</evidence>
<proteinExistence type="predicted"/>